<comment type="caution">
    <text evidence="2">The sequence shown here is derived from an EMBL/GenBank/DDBJ whole genome shotgun (WGS) entry which is preliminary data.</text>
</comment>
<feature type="signal peptide" evidence="1">
    <location>
        <begin position="1"/>
        <end position="22"/>
    </location>
</feature>
<keyword evidence="1" id="KW-0732">Signal</keyword>
<protein>
    <submittedName>
        <fullName evidence="2">Uncharacterized protein</fullName>
    </submittedName>
</protein>
<dbReference type="AlphaFoldDB" id="A0A815V3S6"/>
<evidence type="ECO:0000313" key="2">
    <source>
        <dbReference type="EMBL" id="CAF1522752.1"/>
    </source>
</evidence>
<organism evidence="2 4">
    <name type="scientific">Didymodactylos carnosus</name>
    <dbReference type="NCBI Taxonomy" id="1234261"/>
    <lineage>
        <taxon>Eukaryota</taxon>
        <taxon>Metazoa</taxon>
        <taxon>Spiralia</taxon>
        <taxon>Gnathifera</taxon>
        <taxon>Rotifera</taxon>
        <taxon>Eurotatoria</taxon>
        <taxon>Bdelloidea</taxon>
        <taxon>Philodinida</taxon>
        <taxon>Philodinidae</taxon>
        <taxon>Didymodactylos</taxon>
    </lineage>
</organism>
<sequence>MHSTFNFLVFFISAYLLATVHLEKIFDKSKLVQVKIFSNVAEVQRSLKSTELPLSFSEDEWNDIRSSTITLLNNNINIKSQTTVKSKQSINNQLVYVRKPTSVGGAYEMVTCRMVDETKNLVQQLNTGRYYIVSNEQIEYVDIPLIKNQYLLDFTFDKELPLDELVHISYLRSNLSWRSRYNLQLNGSQSVLTSYGDIHNNASYNIEINKLTLLTGSISMYTECLDRYKLYDDFNRHSLATYADVKPLVCLPNTKPFVFTINEPFIIESKAHFLVPISHTYVDVQCYNSLKKDRFSFVTNRGNMERSCKLLSKFNYLPKGNLVIRENEKILGELMFSGDIHPNDSYNFVLGMDPDVTYEEEIIPIGVATVNKSNTDSYMSYKNRKTIYQVNGKIRNFKNFEINVEYIINGDMFSGYSGMKILKTDTGHIDLSGISMKFVIPAEQEKEFSYTIQNDYGYGY</sequence>
<evidence type="ECO:0000313" key="3">
    <source>
        <dbReference type="EMBL" id="CAF4381881.1"/>
    </source>
</evidence>
<dbReference type="EMBL" id="CAJOBC010089575">
    <property type="protein sequence ID" value="CAF4381881.1"/>
    <property type="molecule type" value="Genomic_DNA"/>
</dbReference>
<proteinExistence type="predicted"/>
<evidence type="ECO:0000313" key="4">
    <source>
        <dbReference type="Proteomes" id="UP000663829"/>
    </source>
</evidence>
<dbReference type="EMBL" id="CAJNOQ010024018">
    <property type="protein sequence ID" value="CAF1522752.1"/>
    <property type="molecule type" value="Genomic_DNA"/>
</dbReference>
<name>A0A815V3S6_9BILA</name>
<dbReference type="PANTHER" id="PTHR38075:SF1">
    <property type="entry name" value="DUF4139 DOMAIN-CONTAINING PROTEIN"/>
    <property type="match status" value="1"/>
</dbReference>
<dbReference type="Proteomes" id="UP000681722">
    <property type="component" value="Unassembled WGS sequence"/>
</dbReference>
<keyword evidence="4" id="KW-1185">Reference proteome</keyword>
<dbReference type="PANTHER" id="PTHR38075">
    <property type="entry name" value="DUF4139 DOMAIN-CONTAINING PROTEIN"/>
    <property type="match status" value="1"/>
</dbReference>
<gene>
    <name evidence="2" type="ORF">GPM918_LOCUS37626</name>
    <name evidence="3" type="ORF">SRO942_LOCUS38398</name>
</gene>
<reference evidence="2" key="1">
    <citation type="submission" date="2021-02" db="EMBL/GenBank/DDBJ databases">
        <authorList>
            <person name="Nowell W R."/>
        </authorList>
    </citation>
    <scope>NUCLEOTIDE SEQUENCE</scope>
</reference>
<dbReference type="Proteomes" id="UP000663829">
    <property type="component" value="Unassembled WGS sequence"/>
</dbReference>
<feature type="chain" id="PRO_5036412370" evidence="1">
    <location>
        <begin position="23"/>
        <end position="460"/>
    </location>
</feature>
<evidence type="ECO:0000256" key="1">
    <source>
        <dbReference type="SAM" id="SignalP"/>
    </source>
</evidence>
<accession>A0A815V3S6</accession>